<dbReference type="EMBL" id="QVTE01000034">
    <property type="protein sequence ID" value="RFU68295.1"/>
    <property type="molecule type" value="Genomic_DNA"/>
</dbReference>
<evidence type="ECO:0000313" key="3">
    <source>
        <dbReference type="EMBL" id="RFU68295.1"/>
    </source>
</evidence>
<dbReference type="Gene3D" id="2.60.40.1080">
    <property type="match status" value="6"/>
</dbReference>
<feature type="domain" description="BIG2" evidence="2">
    <location>
        <begin position="796"/>
        <end position="875"/>
    </location>
</feature>
<organism evidence="3 4">
    <name type="scientific">Peribacillus saganii</name>
    <dbReference type="NCBI Taxonomy" id="2303992"/>
    <lineage>
        <taxon>Bacteria</taxon>
        <taxon>Bacillati</taxon>
        <taxon>Bacillota</taxon>
        <taxon>Bacilli</taxon>
        <taxon>Bacillales</taxon>
        <taxon>Bacillaceae</taxon>
        <taxon>Peribacillus</taxon>
    </lineage>
</organism>
<dbReference type="RefSeq" id="WP_142919185.1">
    <property type="nucleotide sequence ID" value="NZ_QVTE01000034.1"/>
</dbReference>
<evidence type="ECO:0000259" key="2">
    <source>
        <dbReference type="SMART" id="SM00635"/>
    </source>
</evidence>
<dbReference type="SMART" id="SM00635">
    <property type="entry name" value="BID_2"/>
    <property type="match status" value="6"/>
</dbReference>
<feature type="domain" description="BIG2" evidence="2">
    <location>
        <begin position="504"/>
        <end position="591"/>
    </location>
</feature>
<evidence type="ECO:0000256" key="1">
    <source>
        <dbReference type="SAM" id="SignalP"/>
    </source>
</evidence>
<feature type="non-terminal residue" evidence="3">
    <location>
        <position position="1023"/>
    </location>
</feature>
<protein>
    <recommendedName>
        <fullName evidence="2">BIG2 domain-containing protein</fullName>
    </recommendedName>
</protein>
<feature type="signal peptide" evidence="1">
    <location>
        <begin position="1"/>
        <end position="27"/>
    </location>
</feature>
<dbReference type="InterPro" id="IPR003343">
    <property type="entry name" value="Big_2"/>
</dbReference>
<dbReference type="InterPro" id="IPR008964">
    <property type="entry name" value="Invasin/intimin_cell_adhesion"/>
</dbReference>
<accession>A0A372LM75</accession>
<keyword evidence="1" id="KW-0732">Signal</keyword>
<gene>
    <name evidence="3" type="ORF">D0469_12335</name>
</gene>
<feature type="chain" id="PRO_5039728163" description="BIG2 domain-containing protein" evidence="1">
    <location>
        <begin position="28"/>
        <end position="1023"/>
    </location>
</feature>
<evidence type="ECO:0000313" key="4">
    <source>
        <dbReference type="Proteomes" id="UP000264541"/>
    </source>
</evidence>
<feature type="domain" description="BIG2" evidence="2">
    <location>
        <begin position="409"/>
        <end position="498"/>
    </location>
</feature>
<reference evidence="3 4" key="1">
    <citation type="submission" date="2018-08" db="EMBL/GenBank/DDBJ databases">
        <title>Bacillus chawlae sp. nov., Bacillus glennii sp. nov., and Bacillus saganii sp. nov. Isolated from the Vehicle Assembly Building at Kennedy Space Center where the Viking Spacecraft were Assembled.</title>
        <authorList>
            <person name="Seuylemezian A."/>
            <person name="Vaishampayan P."/>
        </authorList>
    </citation>
    <scope>NUCLEOTIDE SEQUENCE [LARGE SCALE GENOMIC DNA]</scope>
    <source>
        <strain evidence="3 4">V47-23a</strain>
    </source>
</reference>
<name>A0A372LM75_9BACI</name>
<feature type="domain" description="BIG2" evidence="2">
    <location>
        <begin position="892"/>
        <end position="1019"/>
    </location>
</feature>
<comment type="caution">
    <text evidence="3">The sequence shown here is derived from an EMBL/GenBank/DDBJ whole genome shotgun (WGS) entry which is preliminary data.</text>
</comment>
<proteinExistence type="predicted"/>
<dbReference type="OrthoDB" id="340819at2"/>
<dbReference type="Proteomes" id="UP000264541">
    <property type="component" value="Unassembled WGS sequence"/>
</dbReference>
<feature type="domain" description="BIG2" evidence="2">
    <location>
        <begin position="693"/>
        <end position="781"/>
    </location>
</feature>
<sequence>MKLTKNIMKKVMIFLIILILHTSSVLATATEVVIEGPTPDSTPPILKSLSVSGTEMSPDKSVKIIAEASDDLSGISSIYISYEKPSGEGRSVSLYLNTATSKYEGTINVGTYDEPGEWKLNSITLTDKKENSRTIVDTSYTWESYEKMDMSPYTIKVTGVLEQTDKTSPVLNTISISTQQTKPGDTVKVVADVTDNESGVSSISASFSKPSGRSAYAYLYYNQTTGKYEGSITIDQYDELGEWQLYYVSMWDKAENHGYVYNSSSVPVATTNKMDFSNCKFEVSETKPDLLGPILDSLSISLEQVTNNGARVKLTAEGSDNLSGMTSLSAYYIKPSGKSYYVSFGWNSTIGKYVAYIPIDKYDELGTWKLSSMYLYDYKDNSKYVYDNEENGDFSLFHFTVRGAITIPPASPFSIGMSPKSITLEPGQSQQLKTILNMTDATTKDITLQPSGTVYTSSNPSAVKVDENGLITVEPNAAAGTTYIQAANSGLYQQIEVTISGGISKDSLRISPLKVNLASGQTKQLNVVASLADGTEKDVTSGSTGTQYSSLDETIVSVDKNGLIRVSADAKQGEVKIQANHNGIISDMVVAVTGPPVIKSLAMTPDSAKVFKGETVQLSTRATLSDGSTKDVTAGSLGTTYKSSTTSVATVDSNGLVTVSPEATKGASTLITATNEGVSKSVTVIADEDPSKTVSELSVDPTSLTLVASNTKQLKVIATMGDGKTKEVTLGSVGTKYTSSDTNVAMVGADGLISVPSEAPINNKSTITVEFGGKKVNVVVTVGTDPKETLETIEPDQTAVILSSGKTHQLAITATMGDGSTKDVTLGSTGTKYTSSATNVATVGADGLITVPSNAPENYKSTITVEQSGKKTYVTVTVGSNPGDTLGSIAPDQTAVTLSPGKTHQLAITATMGDGSTKDVTLGSTGTKYTSSATNVATVGADGLITVPSNAPLNYKSTITVEHEGKKAYLTVTVGAANPADILEKVTPDQTAVTLSPGKTHQLAITATMGDGSTKDVTLGSTG</sequence>
<feature type="domain" description="BIG2" evidence="2">
    <location>
        <begin position="597"/>
        <end position="685"/>
    </location>
</feature>
<dbReference type="AlphaFoldDB" id="A0A372LM75"/>
<dbReference type="Pfam" id="PF02368">
    <property type="entry name" value="Big_2"/>
    <property type="match status" value="1"/>
</dbReference>
<keyword evidence="4" id="KW-1185">Reference proteome</keyword>
<dbReference type="SUPFAM" id="SSF49373">
    <property type="entry name" value="Invasin/intimin cell-adhesion fragments"/>
    <property type="match status" value="2"/>
</dbReference>